<dbReference type="AlphaFoldDB" id="A0AAQ3SYC9"/>
<proteinExistence type="predicted"/>
<keyword evidence="3" id="KW-1185">Reference proteome</keyword>
<accession>A0AAQ3SYC9</accession>
<protein>
    <recommendedName>
        <fullName evidence="1">Reverse transcriptase domain-containing protein</fullName>
    </recommendedName>
</protein>
<organism evidence="2 3">
    <name type="scientific">Paspalum notatum var. saurae</name>
    <dbReference type="NCBI Taxonomy" id="547442"/>
    <lineage>
        <taxon>Eukaryota</taxon>
        <taxon>Viridiplantae</taxon>
        <taxon>Streptophyta</taxon>
        <taxon>Embryophyta</taxon>
        <taxon>Tracheophyta</taxon>
        <taxon>Spermatophyta</taxon>
        <taxon>Magnoliopsida</taxon>
        <taxon>Liliopsida</taxon>
        <taxon>Poales</taxon>
        <taxon>Poaceae</taxon>
        <taxon>PACMAD clade</taxon>
        <taxon>Panicoideae</taxon>
        <taxon>Andropogonodae</taxon>
        <taxon>Paspaleae</taxon>
        <taxon>Paspalinae</taxon>
        <taxon>Paspalum</taxon>
    </lineage>
</organism>
<gene>
    <name evidence="2" type="ORF">U9M48_012854</name>
</gene>
<dbReference type="PANTHER" id="PTHR31635:SF196">
    <property type="entry name" value="REVERSE TRANSCRIPTASE DOMAIN-CONTAINING PROTEIN-RELATED"/>
    <property type="match status" value="1"/>
</dbReference>
<name>A0AAQ3SYC9_PASNO</name>
<feature type="domain" description="Reverse transcriptase" evidence="1">
    <location>
        <begin position="68"/>
        <end position="158"/>
    </location>
</feature>
<dbReference type="InterPro" id="IPR000477">
    <property type="entry name" value="RT_dom"/>
</dbReference>
<evidence type="ECO:0000313" key="2">
    <source>
        <dbReference type="EMBL" id="WVZ63203.1"/>
    </source>
</evidence>
<reference evidence="2 3" key="1">
    <citation type="submission" date="2024-02" db="EMBL/GenBank/DDBJ databases">
        <title>High-quality chromosome-scale genome assembly of Pensacola bahiagrass (Paspalum notatum Flugge var. saurae).</title>
        <authorList>
            <person name="Vega J.M."/>
            <person name="Podio M."/>
            <person name="Orjuela J."/>
            <person name="Siena L.A."/>
            <person name="Pessino S.C."/>
            <person name="Combes M.C."/>
            <person name="Mariac C."/>
            <person name="Albertini E."/>
            <person name="Pupilli F."/>
            <person name="Ortiz J.P.A."/>
            <person name="Leblanc O."/>
        </authorList>
    </citation>
    <scope>NUCLEOTIDE SEQUENCE [LARGE SCALE GENOMIC DNA]</scope>
    <source>
        <strain evidence="2">R1</strain>
        <tissue evidence="2">Leaf</tissue>
    </source>
</reference>
<dbReference type="Proteomes" id="UP001341281">
    <property type="component" value="Chromosome 03"/>
</dbReference>
<evidence type="ECO:0000313" key="3">
    <source>
        <dbReference type="Proteomes" id="UP001341281"/>
    </source>
</evidence>
<sequence length="174" mass="20161">MFLACRVHDLESLDLAYFEEEVWSTIKAMPANKAPGPDGFTRCFYKSRWAVIKEYIMAAIRTDVLQVKDYRPISLLYNFTKLVTKLRATRLTPFLGHMVSENQSKFICGTCIYENFLLMQQMVCFLHRQHEPRLLLKLDISKAFDWVSWSFLLDTTAKVCYGNTTQITLGTAPI</sequence>
<dbReference type="Pfam" id="PF00078">
    <property type="entry name" value="RVT_1"/>
    <property type="match status" value="1"/>
</dbReference>
<dbReference type="PANTHER" id="PTHR31635">
    <property type="entry name" value="REVERSE TRANSCRIPTASE DOMAIN-CONTAINING PROTEIN-RELATED"/>
    <property type="match status" value="1"/>
</dbReference>
<evidence type="ECO:0000259" key="1">
    <source>
        <dbReference type="Pfam" id="PF00078"/>
    </source>
</evidence>
<dbReference type="EMBL" id="CP144747">
    <property type="protein sequence ID" value="WVZ63203.1"/>
    <property type="molecule type" value="Genomic_DNA"/>
</dbReference>